<protein>
    <submittedName>
        <fullName evidence="1">Uncharacterized protein</fullName>
    </submittedName>
</protein>
<gene>
    <name evidence="1" type="ORF">VITISV_023289</name>
</gene>
<dbReference type="AlphaFoldDB" id="A5B6X2"/>
<sequence>MVSEGTVRPLKSATSVTHLLPPTDTYRLPVAIDRFSGFLTKLATRPPLSWFRLPTLIPLLGPPNLHNPNRLFPVAVPIPGLVRFMDLGNPFAVVVHYLYIGRMTCLGHLDKVPSMSALVCMVTQWK</sequence>
<organism evidence="1">
    <name type="scientific">Vitis vinifera</name>
    <name type="common">Grape</name>
    <dbReference type="NCBI Taxonomy" id="29760"/>
    <lineage>
        <taxon>Eukaryota</taxon>
        <taxon>Viridiplantae</taxon>
        <taxon>Streptophyta</taxon>
        <taxon>Embryophyta</taxon>
        <taxon>Tracheophyta</taxon>
        <taxon>Spermatophyta</taxon>
        <taxon>Magnoliopsida</taxon>
        <taxon>eudicotyledons</taxon>
        <taxon>Gunneridae</taxon>
        <taxon>Pentapetalae</taxon>
        <taxon>rosids</taxon>
        <taxon>Vitales</taxon>
        <taxon>Vitaceae</taxon>
        <taxon>Viteae</taxon>
        <taxon>Vitis</taxon>
    </lineage>
</organism>
<name>A5B6X2_VITVI</name>
<evidence type="ECO:0000313" key="1">
    <source>
        <dbReference type="EMBL" id="CAN82917.1"/>
    </source>
</evidence>
<proteinExistence type="predicted"/>
<accession>A5B6X2</accession>
<reference evidence="1" key="1">
    <citation type="journal article" date="2007" name="PLoS ONE">
        <title>The first genome sequence of an elite grapevine cultivar (Pinot noir Vitis vinifera L.): coping with a highly heterozygous genome.</title>
        <authorList>
            <person name="Velasco R."/>
            <person name="Zharkikh A."/>
            <person name="Troggio M."/>
            <person name="Cartwright D.A."/>
            <person name="Cestaro A."/>
            <person name="Pruss D."/>
            <person name="Pindo M."/>
            <person name="FitzGerald L.M."/>
            <person name="Vezzulli S."/>
            <person name="Reid J."/>
            <person name="Malacarne G."/>
            <person name="Iliev D."/>
            <person name="Coppola G."/>
            <person name="Wardell B."/>
            <person name="Micheletti D."/>
            <person name="Macalma T."/>
            <person name="Facci M."/>
            <person name="Mitchell J.T."/>
            <person name="Perazzolli M."/>
            <person name="Eldredge G."/>
            <person name="Gatto P."/>
            <person name="Oyzerski R."/>
            <person name="Moretto M."/>
            <person name="Gutin N."/>
            <person name="Stefanini M."/>
            <person name="Chen Y."/>
            <person name="Segala C."/>
            <person name="Davenport C."/>
            <person name="Dematte L."/>
            <person name="Mraz A."/>
            <person name="Battilana J."/>
            <person name="Stormo K."/>
            <person name="Costa F."/>
            <person name="Tao Q."/>
            <person name="Si-Ammour A."/>
            <person name="Harkins T."/>
            <person name="Lackey A."/>
            <person name="Perbost C."/>
            <person name="Taillon B."/>
            <person name="Stella A."/>
            <person name="Solovyev V."/>
            <person name="Fawcett J.A."/>
            <person name="Sterck L."/>
            <person name="Vandepoele K."/>
            <person name="Grando S.M."/>
            <person name="Toppo S."/>
            <person name="Moser C."/>
            <person name="Lanchbury J."/>
            <person name="Bogden R."/>
            <person name="Skolnick M."/>
            <person name="Sgaramella V."/>
            <person name="Bhatnagar S.K."/>
            <person name="Fontana P."/>
            <person name="Gutin A."/>
            <person name="Van de Peer Y."/>
            <person name="Salamini F."/>
            <person name="Viola R."/>
        </authorList>
    </citation>
    <scope>NUCLEOTIDE SEQUENCE</scope>
</reference>
<dbReference type="EMBL" id="AM448781">
    <property type="protein sequence ID" value="CAN82917.1"/>
    <property type="molecule type" value="Genomic_DNA"/>
</dbReference>